<sequence length="196" mass="21591">MLPISKQKSLDSPPPAVVPQRPTVYLDININKKNAGRLVIQLFADIVPLTAENFRELCTGEKGVGMGGEVLHYKGAKFGVVQDTFIQGGELTHNYGESIYGWRFGDENFIAKHDRPGILSMAHTAGENTNSSLFRISTVKQESWDGQYVVFGILLSGLDVVKAIQDKVSHLRSFLSLLFTGALIRQQTISILWAAT</sequence>
<dbReference type="GO" id="GO:0016018">
    <property type="term" value="F:cyclosporin A binding"/>
    <property type="evidence" value="ECO:0007669"/>
    <property type="project" value="TreeGrafter"/>
</dbReference>
<evidence type="ECO:0000256" key="1">
    <source>
        <dbReference type="RuleBase" id="RU363019"/>
    </source>
</evidence>
<dbReference type="Proteomes" id="UP000887566">
    <property type="component" value="Unplaced"/>
</dbReference>
<proteinExistence type="inferred from homology"/>
<evidence type="ECO:0000259" key="2">
    <source>
        <dbReference type="PROSITE" id="PS50072"/>
    </source>
</evidence>
<dbReference type="GO" id="GO:0006457">
    <property type="term" value="P:protein folding"/>
    <property type="evidence" value="ECO:0007669"/>
    <property type="project" value="TreeGrafter"/>
</dbReference>
<feature type="domain" description="PPIase cyclophilin-type" evidence="2">
    <location>
        <begin position="25"/>
        <end position="166"/>
    </location>
</feature>
<reference evidence="4" key="1">
    <citation type="submission" date="2022-11" db="UniProtKB">
        <authorList>
            <consortium name="WormBaseParasite"/>
        </authorList>
    </citation>
    <scope>IDENTIFICATION</scope>
</reference>
<dbReference type="PANTHER" id="PTHR11071:SF561">
    <property type="entry name" value="PEPTIDYL-PROLYL CIS-TRANS ISOMERASE D-RELATED"/>
    <property type="match status" value="1"/>
</dbReference>
<dbReference type="GO" id="GO:0005737">
    <property type="term" value="C:cytoplasm"/>
    <property type="evidence" value="ECO:0007669"/>
    <property type="project" value="TreeGrafter"/>
</dbReference>
<name>A0A914XKJ3_9BILA</name>
<keyword evidence="3" id="KW-1185">Reference proteome</keyword>
<dbReference type="SUPFAM" id="SSF50891">
    <property type="entry name" value="Cyclophilin-like"/>
    <property type="match status" value="1"/>
</dbReference>
<dbReference type="PRINTS" id="PR00153">
    <property type="entry name" value="CSAPPISMRASE"/>
</dbReference>
<dbReference type="EC" id="5.2.1.8" evidence="1"/>
<dbReference type="InterPro" id="IPR002130">
    <property type="entry name" value="Cyclophilin-type_PPIase_dom"/>
</dbReference>
<dbReference type="WBParaSite" id="PSAMB.scaffold868size39900.g9354.t1">
    <property type="protein sequence ID" value="PSAMB.scaffold868size39900.g9354.t1"/>
    <property type="gene ID" value="PSAMB.scaffold868size39900.g9354"/>
</dbReference>
<keyword evidence="1" id="KW-0697">Rotamase</keyword>
<dbReference type="Gene3D" id="2.40.100.10">
    <property type="entry name" value="Cyclophilin-like"/>
    <property type="match status" value="1"/>
</dbReference>
<accession>A0A914XKJ3</accession>
<evidence type="ECO:0000313" key="3">
    <source>
        <dbReference type="Proteomes" id="UP000887566"/>
    </source>
</evidence>
<dbReference type="GO" id="GO:0003755">
    <property type="term" value="F:peptidyl-prolyl cis-trans isomerase activity"/>
    <property type="evidence" value="ECO:0007669"/>
    <property type="project" value="UniProtKB-UniRule"/>
</dbReference>
<dbReference type="AlphaFoldDB" id="A0A914XKJ3"/>
<dbReference type="PROSITE" id="PS50072">
    <property type="entry name" value="CSA_PPIASE_2"/>
    <property type="match status" value="1"/>
</dbReference>
<keyword evidence="1" id="KW-0413">Isomerase</keyword>
<comment type="similarity">
    <text evidence="1">Belongs to the cyclophilin-type PPIase family.</text>
</comment>
<dbReference type="PANTHER" id="PTHR11071">
    <property type="entry name" value="PEPTIDYL-PROLYL CIS-TRANS ISOMERASE"/>
    <property type="match status" value="1"/>
</dbReference>
<protein>
    <recommendedName>
        <fullName evidence="1">Peptidyl-prolyl cis-trans isomerase</fullName>
        <shortName evidence="1">PPIase</shortName>
        <ecNumber evidence="1">5.2.1.8</ecNumber>
    </recommendedName>
</protein>
<comment type="catalytic activity">
    <reaction evidence="1">
        <text>[protein]-peptidylproline (omega=180) = [protein]-peptidylproline (omega=0)</text>
        <dbReference type="Rhea" id="RHEA:16237"/>
        <dbReference type="Rhea" id="RHEA-COMP:10747"/>
        <dbReference type="Rhea" id="RHEA-COMP:10748"/>
        <dbReference type="ChEBI" id="CHEBI:83833"/>
        <dbReference type="ChEBI" id="CHEBI:83834"/>
        <dbReference type="EC" id="5.2.1.8"/>
    </reaction>
</comment>
<evidence type="ECO:0000313" key="4">
    <source>
        <dbReference type="WBParaSite" id="PSAMB.scaffold868size39900.g9354.t1"/>
    </source>
</evidence>
<dbReference type="Pfam" id="PF00160">
    <property type="entry name" value="Pro_isomerase"/>
    <property type="match status" value="1"/>
</dbReference>
<dbReference type="InterPro" id="IPR029000">
    <property type="entry name" value="Cyclophilin-like_dom_sf"/>
</dbReference>
<organism evidence="3 4">
    <name type="scientific">Plectus sambesii</name>
    <dbReference type="NCBI Taxonomy" id="2011161"/>
    <lineage>
        <taxon>Eukaryota</taxon>
        <taxon>Metazoa</taxon>
        <taxon>Ecdysozoa</taxon>
        <taxon>Nematoda</taxon>
        <taxon>Chromadorea</taxon>
        <taxon>Plectida</taxon>
        <taxon>Plectina</taxon>
        <taxon>Plectoidea</taxon>
        <taxon>Plectidae</taxon>
        <taxon>Plectus</taxon>
    </lineage>
</organism>
<comment type="function">
    <text evidence="1">PPIases accelerate the folding of proteins. It catalyzes the cis-trans isomerization of proline imidic peptide bonds in oligopeptides.</text>
</comment>